<evidence type="ECO:0000313" key="2">
    <source>
        <dbReference type="Proteomes" id="UP000007502"/>
    </source>
</evidence>
<gene>
    <name evidence="1" type="primary">ORF195</name>
</gene>
<dbReference type="GeneID" id="10228676"/>
<name>F1D1L9_9CAUD</name>
<protein>
    <submittedName>
        <fullName evidence="1">Uncharacterized protein ORF195</fullName>
    </submittedName>
</protein>
<keyword evidence="2" id="KW-1185">Reference proteome</keyword>
<evidence type="ECO:0000313" key="1">
    <source>
        <dbReference type="EMBL" id="ADX88013.1"/>
    </source>
</evidence>
<proteinExistence type="predicted"/>
<reference evidence="1 2" key="1">
    <citation type="journal article" date="2011" name="MBio">
        <title>Evidence of a dominant lineage of Vibrio cholerae-specific lytic bacteriophages shed by cholera patients over a 10-year period in Dhaka, Bangladesh.</title>
        <authorList>
            <person name="Seed K.D."/>
            <person name="Bodi K.L."/>
            <person name="Kropinski A.M."/>
            <person name="Ackermann H.W."/>
            <person name="Calderwood S.B."/>
            <person name="Qadri F."/>
            <person name="Camilli A."/>
        </authorList>
    </citation>
    <scope>NUCLEOTIDE SEQUENCE [LARGE SCALE GENOMIC DNA]</scope>
</reference>
<sequence>MSIKELYETYDLDFEVKLSVYACGQTFEVSLRDLGTPKINYVEKKLVFDAEYN</sequence>
<dbReference type="Proteomes" id="UP000007502">
    <property type="component" value="Segment"/>
</dbReference>
<organism evidence="1 2">
    <name type="scientific">Vibrio phage ICP1</name>
    <dbReference type="NCBI Taxonomy" id="979525"/>
    <lineage>
        <taxon>Viruses</taxon>
        <taxon>Duplodnaviria</taxon>
        <taxon>Heunggongvirae</taxon>
        <taxon>Uroviricota</taxon>
        <taxon>Caudoviricetes</taxon>
        <taxon>Mohonavirus</taxon>
        <taxon>Mohonavirus ICP1</taxon>
    </lineage>
</organism>
<dbReference type="EMBL" id="HQ641347">
    <property type="protein sequence ID" value="ADX88013.1"/>
    <property type="molecule type" value="Genomic_DNA"/>
</dbReference>
<dbReference type="KEGG" id="vg:10228676"/>
<dbReference type="RefSeq" id="YP_004251138.1">
    <property type="nucleotide sequence ID" value="NC_015157.1"/>
</dbReference>
<accession>F1D1L9</accession>